<feature type="domain" description="PHD-type" evidence="12">
    <location>
        <begin position="63"/>
        <end position="183"/>
    </location>
</feature>
<evidence type="ECO:0000256" key="9">
    <source>
        <dbReference type="SAM" id="Coils"/>
    </source>
</evidence>
<dbReference type="FunFam" id="3.30.40.10:FF:000042">
    <property type="entry name" value="protein AF-10 isoform X1"/>
    <property type="match status" value="1"/>
</dbReference>
<keyword evidence="5 8" id="KW-0863">Zinc-finger</keyword>
<dbReference type="PANTHER" id="PTHR13793:SF164">
    <property type="entry name" value="ALHAMBRA, ISOFORM P"/>
    <property type="match status" value="1"/>
</dbReference>
<gene>
    <name evidence="13" type="ORF">PMEA_00023631</name>
</gene>
<evidence type="ECO:0000256" key="10">
    <source>
        <dbReference type="SAM" id="MobiDB-lite"/>
    </source>
</evidence>
<dbReference type="GO" id="GO:0042393">
    <property type="term" value="F:histone binding"/>
    <property type="evidence" value="ECO:0007669"/>
    <property type="project" value="UniProtKB-ARBA"/>
</dbReference>
<evidence type="ECO:0000259" key="12">
    <source>
        <dbReference type="PROSITE" id="PS51805"/>
    </source>
</evidence>
<dbReference type="Proteomes" id="UP001159428">
    <property type="component" value="Unassembled WGS sequence"/>
</dbReference>
<feature type="compositionally biased region" description="Basic and acidic residues" evidence="10">
    <location>
        <begin position="714"/>
        <end position="726"/>
    </location>
</feature>
<dbReference type="PANTHER" id="PTHR13793">
    <property type="entry name" value="PHD FINGER PROTEINS"/>
    <property type="match status" value="1"/>
</dbReference>
<dbReference type="PROSITE" id="PS51805">
    <property type="entry name" value="EPHD"/>
    <property type="match status" value="1"/>
</dbReference>
<dbReference type="GO" id="GO:0005634">
    <property type="term" value="C:nucleus"/>
    <property type="evidence" value="ECO:0007669"/>
    <property type="project" value="UniProtKB-SubCell"/>
</dbReference>
<feature type="region of interest" description="Disordered" evidence="10">
    <location>
        <begin position="935"/>
        <end position="967"/>
    </location>
</feature>
<dbReference type="PROSITE" id="PS50016">
    <property type="entry name" value="ZF_PHD_2"/>
    <property type="match status" value="1"/>
</dbReference>
<proteinExistence type="predicted"/>
<name>A0AAU9XHK4_9CNID</name>
<keyword evidence="14" id="KW-1185">Reference proteome</keyword>
<dbReference type="PROSITE" id="PS01359">
    <property type="entry name" value="ZF_PHD_1"/>
    <property type="match status" value="1"/>
</dbReference>
<dbReference type="CDD" id="cd20901">
    <property type="entry name" value="CC_AF10"/>
    <property type="match status" value="1"/>
</dbReference>
<dbReference type="InterPro" id="IPR050701">
    <property type="entry name" value="Histone_Mod_Regulator"/>
</dbReference>
<dbReference type="EMBL" id="CALNXJ010000043">
    <property type="protein sequence ID" value="CAH3147789.1"/>
    <property type="molecule type" value="Genomic_DNA"/>
</dbReference>
<dbReference type="CDD" id="cd15574">
    <property type="entry name" value="PHD_AF10_AF17"/>
    <property type="match status" value="1"/>
</dbReference>
<dbReference type="InterPro" id="IPR049781">
    <property type="entry name" value="AF10/AF17_PHD"/>
</dbReference>
<reference evidence="13 14" key="1">
    <citation type="submission" date="2022-05" db="EMBL/GenBank/DDBJ databases">
        <authorList>
            <consortium name="Genoscope - CEA"/>
            <person name="William W."/>
        </authorList>
    </citation>
    <scope>NUCLEOTIDE SEQUENCE [LARGE SCALE GENOMIC DNA]</scope>
</reference>
<comment type="caution">
    <text evidence="13">The sequence shown here is derived from an EMBL/GenBank/DDBJ whole genome shotgun (WGS) entry which is preliminary data.</text>
</comment>
<accession>A0AAU9XHK4</accession>
<feature type="compositionally biased region" description="Polar residues" evidence="10">
    <location>
        <begin position="250"/>
        <end position="282"/>
    </location>
</feature>
<organism evidence="13 14">
    <name type="scientific">Pocillopora meandrina</name>
    <dbReference type="NCBI Taxonomy" id="46732"/>
    <lineage>
        <taxon>Eukaryota</taxon>
        <taxon>Metazoa</taxon>
        <taxon>Cnidaria</taxon>
        <taxon>Anthozoa</taxon>
        <taxon>Hexacorallia</taxon>
        <taxon>Scleractinia</taxon>
        <taxon>Astrocoeniina</taxon>
        <taxon>Pocilloporidae</taxon>
        <taxon>Pocillopora</taxon>
    </lineage>
</organism>
<dbReference type="Pfam" id="PF13831">
    <property type="entry name" value="PHD_2"/>
    <property type="match status" value="1"/>
</dbReference>
<dbReference type="Gene3D" id="3.30.40.10">
    <property type="entry name" value="Zinc/RING finger domain, C3HC4 (zinc finger)"/>
    <property type="match status" value="2"/>
</dbReference>
<keyword evidence="9" id="KW-0175">Coiled coil</keyword>
<dbReference type="SMART" id="SM00249">
    <property type="entry name" value="PHD"/>
    <property type="match status" value="2"/>
</dbReference>
<feature type="compositionally biased region" description="Low complexity" evidence="10">
    <location>
        <begin position="451"/>
        <end position="465"/>
    </location>
</feature>
<feature type="compositionally biased region" description="Polar residues" evidence="10">
    <location>
        <begin position="618"/>
        <end position="632"/>
    </location>
</feature>
<feature type="compositionally biased region" description="Polar residues" evidence="10">
    <location>
        <begin position="290"/>
        <end position="320"/>
    </location>
</feature>
<feature type="coiled-coil region" evidence="9">
    <location>
        <begin position="575"/>
        <end position="609"/>
    </location>
</feature>
<dbReference type="GO" id="GO:0031491">
    <property type="term" value="F:nucleosome binding"/>
    <property type="evidence" value="ECO:0007669"/>
    <property type="project" value="TreeGrafter"/>
</dbReference>
<evidence type="ECO:0000256" key="4">
    <source>
        <dbReference type="ARBA" id="ARBA00022737"/>
    </source>
</evidence>
<dbReference type="InterPro" id="IPR019787">
    <property type="entry name" value="Znf_PHD-finger"/>
</dbReference>
<evidence type="ECO:0000256" key="6">
    <source>
        <dbReference type="ARBA" id="ARBA00022833"/>
    </source>
</evidence>
<dbReference type="FunFam" id="3.30.40.10:FF:000053">
    <property type="entry name" value="protein AF-10 isoform X2"/>
    <property type="match status" value="1"/>
</dbReference>
<dbReference type="InterPro" id="IPR034732">
    <property type="entry name" value="EPHD"/>
</dbReference>
<feature type="domain" description="PHD-type" evidence="11">
    <location>
        <begin position="6"/>
        <end position="58"/>
    </location>
</feature>
<evidence type="ECO:0000313" key="14">
    <source>
        <dbReference type="Proteomes" id="UP001159428"/>
    </source>
</evidence>
<evidence type="ECO:0000256" key="7">
    <source>
        <dbReference type="ARBA" id="ARBA00023242"/>
    </source>
</evidence>
<evidence type="ECO:0000256" key="8">
    <source>
        <dbReference type="PROSITE-ProRule" id="PRU00146"/>
    </source>
</evidence>
<evidence type="ECO:0000256" key="3">
    <source>
        <dbReference type="ARBA" id="ARBA00022723"/>
    </source>
</evidence>
<evidence type="ECO:0000256" key="5">
    <source>
        <dbReference type="ARBA" id="ARBA00022771"/>
    </source>
</evidence>
<dbReference type="InterPro" id="IPR019786">
    <property type="entry name" value="Zinc_finger_PHD-type_CS"/>
</dbReference>
<feature type="region of interest" description="Disordered" evidence="10">
    <location>
        <begin position="203"/>
        <end position="324"/>
    </location>
</feature>
<keyword evidence="7" id="KW-0539">Nucleus</keyword>
<feature type="compositionally biased region" description="Polar residues" evidence="10">
    <location>
        <begin position="466"/>
        <end position="505"/>
    </location>
</feature>
<feature type="compositionally biased region" description="Basic residues" evidence="10">
    <location>
        <begin position="430"/>
        <end position="440"/>
    </location>
</feature>
<dbReference type="AlphaFoldDB" id="A0AAU9XHK4"/>
<dbReference type="InterPro" id="IPR049773">
    <property type="entry name" value="AF10-like_CC"/>
</dbReference>
<keyword evidence="4" id="KW-0677">Repeat</keyword>
<feature type="compositionally biased region" description="Basic and acidic residues" evidence="10">
    <location>
        <begin position="203"/>
        <end position="243"/>
    </location>
</feature>
<dbReference type="GO" id="GO:0008270">
    <property type="term" value="F:zinc ion binding"/>
    <property type="evidence" value="ECO:0007669"/>
    <property type="project" value="UniProtKB-KW"/>
</dbReference>
<keyword evidence="6" id="KW-0862">Zinc</keyword>
<comment type="subcellular location">
    <subcellularLocation>
        <location evidence="1">Nucleus</location>
    </subcellularLocation>
</comment>
<feature type="region of interest" description="Disordered" evidence="10">
    <location>
        <begin position="394"/>
        <end position="543"/>
    </location>
</feature>
<dbReference type="InterPro" id="IPR001965">
    <property type="entry name" value="Znf_PHD"/>
</dbReference>
<evidence type="ECO:0000313" key="13">
    <source>
        <dbReference type="EMBL" id="CAH3147789.1"/>
    </source>
</evidence>
<dbReference type="InterPro" id="IPR013083">
    <property type="entry name" value="Znf_RING/FYVE/PHD"/>
</dbReference>
<dbReference type="InterPro" id="IPR011011">
    <property type="entry name" value="Znf_FYVE_PHD"/>
</dbReference>
<dbReference type="CDD" id="cd15672">
    <property type="entry name" value="ePHD_AF10_like"/>
    <property type="match status" value="1"/>
</dbReference>
<sequence length="967" mass="104668">MVKEMIGGCCVCSDERGWDENPLVYCDGHGCNVAVHQACYGIVQVPKGPWFCRKCESQERIARVKCELCPYKEGALKRTDTGGWAHVVCALYIPEVRFGNVSTMEPIILASVPHDRFCKTCYICEERGRESKTAHGACMSCNRTGCRHAFHVTCAQSSGLLCEENDGQSGPTVKYVGYCQFHWNKRAKGVLFNSKPAEKTIKIQEKDKDIKEKDTKSKDNKDRESMEKPKIDKEKEKEKEKKTPKPRLSTGPTATSTEQSPKPDSNATRGVAMPSSQPSTPKQRGRKPSTVKTPTESPSNSKTTIETQKPLNSITANSPIQLPVPGVVPLPTLPVQSGTSSIAVAATKDPILRPVGVLGPEMLPKSVSSQLQDIPQPSTSVLVPEIAKQMDTDIPKEAIVPKQTIKQTVVGNTPAKKRAAPKSGDEPKRKVGRPPLKKKPNTSSVSRKNGTPVSSSNTVTSPLNTAFPSTFPQDNLGASASAPSLPTFSNQNVLPSNTQGASVRQNGPRIPSPNTYTIPQPRNRGLLENGHVQRPPNNNVNQGPLQLPTSLEELLEYQWEQGAQFLMQQASQYDVASLMSSLHQLKADNSRLEERLSTLTSRKNQLLQVNARLATPMSCTNTSSSVTPSNAKQPAVSGSGVTTVTQGALSTDTKTTPSNYGPRGSVSAGSDGAPKMDVSPGTKDGKVPLSSSVKPVNGSVGEKEIPKISNGDLKGGKNKEQQKKGPETNLNTALSTSSSSPSFQKQPVKASSLLVPTAVKTALPPQTLLAQQEKEKQQKQAQVNLMSQVIAPVHPTSKTTQQVQQQQQQQLQSRFQPQQKIILPQPLSTSQAFAAPSFPQTQQTANQKVLLQLIQQGDDMHRLSSQNAAFSHDKTQLVSQQVQAQKLLPGTVPAQQFATQSLSLPGYPGFLTFSDPRTGARVDMMKTTHLAPLPMVSLDNNQTGPKERSQYFDMDKGSNADKTSRNG</sequence>
<dbReference type="SUPFAM" id="SSF57903">
    <property type="entry name" value="FYVE/PHD zinc finger"/>
    <property type="match status" value="1"/>
</dbReference>
<evidence type="ECO:0008006" key="15">
    <source>
        <dbReference type="Google" id="ProtNLM"/>
    </source>
</evidence>
<feature type="compositionally biased region" description="Polar residues" evidence="10">
    <location>
        <begin position="639"/>
        <end position="659"/>
    </location>
</feature>
<keyword evidence="2" id="KW-0597">Phosphoprotein</keyword>
<dbReference type="GO" id="GO:0006357">
    <property type="term" value="P:regulation of transcription by RNA polymerase II"/>
    <property type="evidence" value="ECO:0007669"/>
    <property type="project" value="TreeGrafter"/>
</dbReference>
<feature type="region of interest" description="Disordered" evidence="10">
    <location>
        <begin position="618"/>
        <end position="748"/>
    </location>
</feature>
<keyword evidence="3" id="KW-0479">Metal-binding</keyword>
<protein>
    <recommendedName>
        <fullName evidence="15">Protein AF-10</fullName>
    </recommendedName>
</protein>
<evidence type="ECO:0000259" key="11">
    <source>
        <dbReference type="PROSITE" id="PS50016"/>
    </source>
</evidence>
<evidence type="ECO:0000256" key="2">
    <source>
        <dbReference type="ARBA" id="ARBA00022553"/>
    </source>
</evidence>
<dbReference type="Pfam" id="PF13832">
    <property type="entry name" value="zf-HC5HC2H_2"/>
    <property type="match status" value="1"/>
</dbReference>
<evidence type="ECO:0000256" key="1">
    <source>
        <dbReference type="ARBA" id="ARBA00004123"/>
    </source>
</evidence>
<feature type="compositionally biased region" description="Basic and acidic residues" evidence="10">
    <location>
        <begin position="945"/>
        <end position="967"/>
    </location>
</feature>